<dbReference type="AlphaFoldDB" id="A0A673Z0N3"/>
<dbReference type="Proteomes" id="UP000472277">
    <property type="component" value="Chromosome 37"/>
</dbReference>
<accession>A0A673Z0N3</accession>
<dbReference type="InParanoid" id="A0A673Z0N3"/>
<evidence type="ECO:0000259" key="1">
    <source>
        <dbReference type="PROSITE" id="PS50878"/>
    </source>
</evidence>
<reference evidence="2" key="2">
    <citation type="submission" date="2025-09" db="UniProtKB">
        <authorList>
            <consortium name="Ensembl"/>
        </authorList>
    </citation>
    <scope>IDENTIFICATION</scope>
</reference>
<name>A0A673Z0N3_SALTR</name>
<reference evidence="2" key="1">
    <citation type="submission" date="2025-08" db="UniProtKB">
        <authorList>
            <consortium name="Ensembl"/>
        </authorList>
    </citation>
    <scope>IDENTIFICATION</scope>
</reference>
<dbReference type="Ensembl" id="ENSSTUT00000042490.1">
    <property type="protein sequence ID" value="ENSSTUP00000040664.1"/>
    <property type="gene ID" value="ENSSTUG00000017280.1"/>
</dbReference>
<dbReference type="Pfam" id="PF00078">
    <property type="entry name" value="RVT_1"/>
    <property type="match status" value="1"/>
</dbReference>
<proteinExistence type="predicted"/>
<protein>
    <recommendedName>
        <fullName evidence="1">Reverse transcriptase domain-containing protein</fullName>
    </recommendedName>
</protein>
<feature type="domain" description="Reverse transcriptase" evidence="1">
    <location>
        <begin position="159"/>
        <end position="430"/>
    </location>
</feature>
<dbReference type="GeneTree" id="ENSGT01030000234565"/>
<dbReference type="InterPro" id="IPR043502">
    <property type="entry name" value="DNA/RNA_pol_sf"/>
</dbReference>
<organism evidence="2 3">
    <name type="scientific">Salmo trutta</name>
    <name type="common">Brown trout</name>
    <dbReference type="NCBI Taxonomy" id="8032"/>
    <lineage>
        <taxon>Eukaryota</taxon>
        <taxon>Metazoa</taxon>
        <taxon>Chordata</taxon>
        <taxon>Craniata</taxon>
        <taxon>Vertebrata</taxon>
        <taxon>Euteleostomi</taxon>
        <taxon>Actinopterygii</taxon>
        <taxon>Neopterygii</taxon>
        <taxon>Teleostei</taxon>
        <taxon>Protacanthopterygii</taxon>
        <taxon>Salmoniformes</taxon>
        <taxon>Salmonidae</taxon>
        <taxon>Salmoninae</taxon>
        <taxon>Salmo</taxon>
    </lineage>
</organism>
<dbReference type="PANTHER" id="PTHR33332">
    <property type="entry name" value="REVERSE TRANSCRIPTASE DOMAIN-CONTAINING PROTEIN"/>
    <property type="match status" value="1"/>
</dbReference>
<dbReference type="CDD" id="cd01650">
    <property type="entry name" value="RT_nLTR_like"/>
    <property type="match status" value="1"/>
</dbReference>
<dbReference type="SUPFAM" id="SSF56672">
    <property type="entry name" value="DNA/RNA polymerases"/>
    <property type="match status" value="1"/>
</dbReference>
<dbReference type="PROSITE" id="PS50878">
    <property type="entry name" value="RT_POL"/>
    <property type="match status" value="1"/>
</dbReference>
<evidence type="ECO:0000313" key="3">
    <source>
        <dbReference type="Proteomes" id="UP000472277"/>
    </source>
</evidence>
<dbReference type="InterPro" id="IPR000477">
    <property type="entry name" value="RT_dom"/>
</dbReference>
<evidence type="ECO:0000313" key="2">
    <source>
        <dbReference type="Ensembl" id="ENSSTUP00000040664.1"/>
    </source>
</evidence>
<keyword evidence="3" id="KW-1185">Reference proteome</keyword>
<sequence>MQLFREVRNQYTQAVRKAKASFFKQKFASCSPNSKTFWDTVKSMENKSTSSQLPTALRLGNTVRTDKSTIIENFNKHFSTDGHAFHLATPTPVNCPACSTATRPSPHRFSFTHIQIADVLKELQNLDPYKSARLDNLDPLFLKLSAEIVATPITSLFNLSFGTSEIPKDWKAAAVIPLFKGGDTLDPNCYRPISILPCISKVFESQVNKQITDHFQSHRTFSAMQSGFRAGHGCTSATLKVLNDIITAIDKRHYCAAVFIDLAKTFDSVNHHILTGRLNSLGFSNDCLAWFTNYFSDRVQCVKSEGLLSRPLAVSMGVPQGSIIGPTLFSVYINDVALAAGDSLIHLYADNTIRYTSGPSLDTVLTNLQTSFNAIQLSFCGLQLLLKANKTKCMLFNRSLPAPARPSSITTLDGSDLEYVDNYKYLGVWLDCKLSFQTHIKHLQSKIKSRIGFLIRNKASFTHAAKHTLVKLTILPILDFGDVIYKIASNTLLNKLDAVYHSAIRFVTKAPYTTHHCDLYALIGWPTLHTRYQTHWLQVIYKSLGKAPPYLSSLVTISAPTRSMRSSRYISLITPKANSSFGRLSFQFSAANDWNELHKSLKLEIPISLTSFKHQLSEQLTDHCTCS</sequence>